<organism evidence="2 3">
    <name type="scientific">Deinococcus ruber</name>
    <dbReference type="NCBI Taxonomy" id="1848197"/>
    <lineage>
        <taxon>Bacteria</taxon>
        <taxon>Thermotogati</taxon>
        <taxon>Deinococcota</taxon>
        <taxon>Deinococci</taxon>
        <taxon>Deinococcales</taxon>
        <taxon>Deinococcaceae</taxon>
        <taxon>Deinococcus</taxon>
    </lineage>
</organism>
<evidence type="ECO:0000256" key="1">
    <source>
        <dbReference type="SAM" id="Coils"/>
    </source>
</evidence>
<name>A0A918FAJ2_9DEIO</name>
<dbReference type="Proteomes" id="UP000603865">
    <property type="component" value="Unassembled WGS sequence"/>
</dbReference>
<keyword evidence="1" id="KW-0175">Coiled coil</keyword>
<gene>
    <name evidence="2" type="ORF">GCM10008957_31210</name>
</gene>
<reference evidence="2" key="1">
    <citation type="journal article" date="2014" name="Int. J. Syst. Evol. Microbiol.">
        <title>Complete genome sequence of Corynebacterium casei LMG S-19264T (=DSM 44701T), isolated from a smear-ripened cheese.</title>
        <authorList>
            <consortium name="US DOE Joint Genome Institute (JGI-PGF)"/>
            <person name="Walter F."/>
            <person name="Albersmeier A."/>
            <person name="Kalinowski J."/>
            <person name="Ruckert C."/>
        </authorList>
    </citation>
    <scope>NUCLEOTIDE SEQUENCE</scope>
    <source>
        <strain evidence="2">JCM 31311</strain>
    </source>
</reference>
<protein>
    <submittedName>
        <fullName evidence="2">Uncharacterized protein</fullName>
    </submittedName>
</protein>
<sequence>MERVAERLVLRGARLAEGSGMNEQENREQGLREQIRRLEAAKAHLEARVRQLEQKLRMATPTPVKPKKPAWDHPVVVRTPQQNEVVTNVPADVARVARCVEEFISKFPKGRCHRGDVSAAFPSDRAHLAAAYRHLHVSKRVRVDGYSLELIPAKGAK</sequence>
<reference evidence="2" key="2">
    <citation type="submission" date="2020-09" db="EMBL/GenBank/DDBJ databases">
        <authorList>
            <person name="Sun Q."/>
            <person name="Ohkuma M."/>
        </authorList>
    </citation>
    <scope>NUCLEOTIDE SEQUENCE</scope>
    <source>
        <strain evidence="2">JCM 31311</strain>
    </source>
</reference>
<feature type="coiled-coil region" evidence="1">
    <location>
        <begin position="21"/>
        <end position="55"/>
    </location>
</feature>
<evidence type="ECO:0000313" key="2">
    <source>
        <dbReference type="EMBL" id="GGR16323.1"/>
    </source>
</evidence>
<proteinExistence type="predicted"/>
<keyword evidence="3" id="KW-1185">Reference proteome</keyword>
<dbReference type="AlphaFoldDB" id="A0A918FAJ2"/>
<evidence type="ECO:0000313" key="3">
    <source>
        <dbReference type="Proteomes" id="UP000603865"/>
    </source>
</evidence>
<dbReference type="EMBL" id="BMQL01000019">
    <property type="protein sequence ID" value="GGR16323.1"/>
    <property type="molecule type" value="Genomic_DNA"/>
</dbReference>
<accession>A0A918FAJ2</accession>
<comment type="caution">
    <text evidence="2">The sequence shown here is derived from an EMBL/GenBank/DDBJ whole genome shotgun (WGS) entry which is preliminary data.</text>
</comment>